<protein>
    <submittedName>
        <fullName evidence="4">Lytic transglycosylase, catalytic</fullName>
    </submittedName>
</protein>
<keyword evidence="5" id="KW-1185">Reference proteome</keyword>
<comment type="similarity">
    <text evidence="1">Belongs to the transglycosylase Slt family.</text>
</comment>
<dbReference type="PANTHER" id="PTHR37423">
    <property type="entry name" value="SOLUBLE LYTIC MUREIN TRANSGLYCOSYLASE-RELATED"/>
    <property type="match status" value="1"/>
</dbReference>
<feature type="region of interest" description="Disordered" evidence="2">
    <location>
        <begin position="878"/>
        <end position="937"/>
    </location>
</feature>
<evidence type="ECO:0000256" key="1">
    <source>
        <dbReference type="ARBA" id="ARBA00007734"/>
    </source>
</evidence>
<dbReference type="InterPro" id="IPR023346">
    <property type="entry name" value="Lysozyme-like_dom_sf"/>
</dbReference>
<gene>
    <name evidence="4" type="ORF">DA391_15950</name>
</gene>
<dbReference type="RefSeq" id="WP_108087951.1">
    <property type="nucleotide sequence ID" value="NZ_CP028487.1"/>
</dbReference>
<feature type="domain" description="Transglycosylase SLT" evidence="3">
    <location>
        <begin position="272"/>
        <end position="377"/>
    </location>
</feature>
<dbReference type="Pfam" id="PF01464">
    <property type="entry name" value="SLT"/>
    <property type="match status" value="1"/>
</dbReference>
<evidence type="ECO:0000313" key="5">
    <source>
        <dbReference type="Proteomes" id="UP000240908"/>
    </source>
</evidence>
<reference evidence="5" key="1">
    <citation type="journal article" date="2018" name="Genome Announc.">
        <title>First complete genome sequence of Yersinia massiliensis.</title>
        <authorList>
            <person name="Thomas M.C."/>
            <person name="Arling V."/>
            <person name="Goji N."/>
            <person name="Janzen T.W."/>
            <person name="Duceppe M.-O."/>
            <person name="Mathews A."/>
            <person name="Carrillo C."/>
            <person name="Amoako K."/>
        </authorList>
    </citation>
    <scope>NUCLEOTIDE SEQUENCE [LARGE SCALE GENOMIC DNA]</scope>
    <source>
        <strain evidence="5">GTA</strain>
    </source>
</reference>
<dbReference type="Gene3D" id="1.10.530.10">
    <property type="match status" value="1"/>
</dbReference>
<evidence type="ECO:0000256" key="2">
    <source>
        <dbReference type="SAM" id="MobiDB-lite"/>
    </source>
</evidence>
<dbReference type="PANTHER" id="PTHR37423:SF2">
    <property type="entry name" value="MEMBRANE-BOUND LYTIC MUREIN TRANSGLYCOSYLASE C"/>
    <property type="match status" value="1"/>
</dbReference>
<dbReference type="InterPro" id="IPR008258">
    <property type="entry name" value="Transglycosylase_SLT_dom_1"/>
</dbReference>
<feature type="compositionally biased region" description="Basic and acidic residues" evidence="2">
    <location>
        <begin position="887"/>
        <end position="899"/>
    </location>
</feature>
<dbReference type="EMBL" id="CP028487">
    <property type="protein sequence ID" value="AVX39032.1"/>
    <property type="molecule type" value="Genomic_DNA"/>
</dbReference>
<organism evidence="4 5">
    <name type="scientific">Yersinia massiliensis</name>
    <dbReference type="NCBI Taxonomy" id="419257"/>
    <lineage>
        <taxon>Bacteria</taxon>
        <taxon>Pseudomonadati</taxon>
        <taxon>Pseudomonadota</taxon>
        <taxon>Gammaproteobacteria</taxon>
        <taxon>Enterobacterales</taxon>
        <taxon>Yersiniaceae</taxon>
        <taxon>Yersinia</taxon>
    </lineage>
</organism>
<evidence type="ECO:0000259" key="3">
    <source>
        <dbReference type="Pfam" id="PF01464"/>
    </source>
</evidence>
<dbReference type="Proteomes" id="UP000240908">
    <property type="component" value="Chromosome"/>
</dbReference>
<accession>A0ABM6UVW7</accession>
<sequence length="937" mass="101177">MARIPDANDIGRRIPDVARGVASADVTAPSRALQGLGQSLERVGGQIQQKEDQFNYAEAQSNFLKKKLDIMSSFEGDNDYSTFGDRYNEQISKAREESAGLLLSNSDKRLFEIESNNDIARGYDQVRGLARNKEVDFGRASLDQTITSNREAAISAKDESTRMGLINATNDAITGAHGRGYISAEQAQQIKQRSAVDYATASVSSLTPQEQVNALKSGAGIAALIPLDTRKKMLDQAAWDSVNERIGNVKMSLMNPEALSGFKVGNAINSDDLFSAVIGQESGGRQFSTDGKPLTSGKGATGIAQVMPATGPEAAALAGLPWDATRHQNDANYNAALGKAYLNQQLKKYGGNPVLALAAYNAGPGKVDEWISRFGDPRKGQITDESFANSIPYAETQSYVSSVMSNASKLSAAKSIIDSPEFADLDGVQKTRAVEQTYNVIDTATSAQRFNIQQRMQNDVARVNAGQPVETPVTISDFTSAQQLNSTPADRAQSYQQFNQYQQTLALQPAYQTVISSPANVGMETVNGLMPTTGDADFAFKQQRYAAVAQKYQQVIAAREKDPGGWMVQNIPTVSEAYQNYQSDPSTGAQLAHQVLMEKQRLGIKNKDVLPDSLVNGILQQIDNNKEQDVVAIQSIGQQFGPYSQQVMQQVQKKSGPVLQVVMATNNPRAANALWQNRDVKTADLRGSINSASSGAAESADTEWASQSKDFSATMVGQPGGVPVWNNFNDQGRRLTYLNMQKGMSASDAASQAYQDILGSQYQTKGTWRLPVAANADMSDVSDGVDAFMSKLKPADITPLLGDPRLSKEVNQQQSLNRIKDSAEWVTNADETGLMLTLNGLIVSGADGNPVTASFADLAQLGSTNRGYFNQLSKEVNKPRTYTPGQEAKESQARNEETARQLGRQGTSEAPSMAEGMRNTNANLYQRSGAGDQPANQ</sequence>
<proteinExistence type="inferred from homology"/>
<dbReference type="SUPFAM" id="SSF53955">
    <property type="entry name" value="Lysozyme-like"/>
    <property type="match status" value="1"/>
</dbReference>
<evidence type="ECO:0000313" key="4">
    <source>
        <dbReference type="EMBL" id="AVX39032.1"/>
    </source>
</evidence>
<name>A0ABM6UVW7_9GAMM</name>